<dbReference type="InterPro" id="IPR050903">
    <property type="entry name" value="Bact_Chemotaxis_MeTrfase"/>
</dbReference>
<feature type="binding site" evidence="6">
    <location>
        <position position="73"/>
    </location>
    <ligand>
        <name>S-adenosyl-L-methionine</name>
        <dbReference type="ChEBI" id="CHEBI:59789"/>
    </ligand>
</feature>
<dbReference type="GO" id="GO:0032259">
    <property type="term" value="P:methylation"/>
    <property type="evidence" value="ECO:0007669"/>
    <property type="project" value="UniProtKB-KW"/>
</dbReference>
<dbReference type="AlphaFoldDB" id="A0AAE3J0Y1"/>
<keyword evidence="4 5" id="KW-0949">S-adenosyl-L-methionine</keyword>
<dbReference type="PANTHER" id="PTHR24422:SF19">
    <property type="entry name" value="CHEMOTAXIS PROTEIN METHYLTRANSFERASE"/>
    <property type="match status" value="1"/>
</dbReference>
<dbReference type="SUPFAM" id="SSF53335">
    <property type="entry name" value="S-adenosyl-L-methionine-dependent methyltransferases"/>
    <property type="match status" value="1"/>
</dbReference>
<dbReference type="InterPro" id="IPR036804">
    <property type="entry name" value="CheR_N_sf"/>
</dbReference>
<dbReference type="Gene3D" id="1.10.155.10">
    <property type="entry name" value="Chemotaxis receptor methyltransferase CheR, N-terminal domain"/>
    <property type="match status" value="1"/>
</dbReference>
<dbReference type="SMART" id="SM00138">
    <property type="entry name" value="MeTrc"/>
    <property type="match status" value="1"/>
</dbReference>
<feature type="compositionally biased region" description="Basic and acidic residues" evidence="7">
    <location>
        <begin position="273"/>
        <end position="290"/>
    </location>
</feature>
<protein>
    <recommendedName>
        <fullName evidence="5">Chemotaxis protein methyltransferase</fullName>
        <ecNumber evidence="5">2.1.1.80</ecNumber>
    </recommendedName>
</protein>
<evidence type="ECO:0000256" key="5">
    <source>
        <dbReference type="PIRNR" id="PIRNR000410"/>
    </source>
</evidence>
<evidence type="ECO:0000256" key="7">
    <source>
        <dbReference type="SAM" id="MobiDB-lite"/>
    </source>
</evidence>
<dbReference type="Gene3D" id="3.40.50.150">
    <property type="entry name" value="Vaccinia Virus protein VP39"/>
    <property type="match status" value="1"/>
</dbReference>
<dbReference type="PANTHER" id="PTHR24422">
    <property type="entry name" value="CHEMOTAXIS PROTEIN METHYLTRANSFERASE"/>
    <property type="match status" value="1"/>
</dbReference>
<dbReference type="SUPFAM" id="SSF47757">
    <property type="entry name" value="Chemotaxis receptor methyltransferase CheR, N-terminal domain"/>
    <property type="match status" value="1"/>
</dbReference>
<dbReference type="Pfam" id="PF01739">
    <property type="entry name" value="CheR"/>
    <property type="match status" value="1"/>
</dbReference>
<sequence length="290" mass="33054">MSKDQFLLVSKLAKQNAGLMFPDTKASLVSSRLLKRLRILKLQNFEQYCDLLCGNNAKEEIHHMVAALTTNISSFFREKHHFETLGKEILPTIIEHATKGGKIRIWSAGCSVGMEAYSIAMTIHEGFPEVGNCDVKILATDIDPNVLEIARLGEYQVGDLTNVSKAHQDRYFRSSETETKSSIRVVSEIQNLVSFKQLNLIENWPIKGHFDIIFCRNTVIYFDEDTQKQLWSRFQNILHEGGWLFVGHSERVQENSAPLLKSRGMTIYQKSSETGEKQLRPRSSEESQCL</sequence>
<evidence type="ECO:0000259" key="8">
    <source>
        <dbReference type="PROSITE" id="PS50123"/>
    </source>
</evidence>
<feature type="binding site" evidence="6">
    <location>
        <position position="77"/>
    </location>
    <ligand>
        <name>S-adenosyl-L-methionine</name>
        <dbReference type="ChEBI" id="CHEBI:59789"/>
    </ligand>
</feature>
<feature type="binding site" evidence="6">
    <location>
        <begin position="216"/>
        <end position="217"/>
    </location>
    <ligand>
        <name>S-adenosyl-L-methionine</name>
        <dbReference type="ChEBI" id="CHEBI:59789"/>
    </ligand>
</feature>
<feature type="binding site" evidence="6">
    <location>
        <position position="141"/>
    </location>
    <ligand>
        <name>S-adenosyl-L-methionine</name>
        <dbReference type="ChEBI" id="CHEBI:59789"/>
    </ligand>
</feature>
<dbReference type="InterPro" id="IPR026024">
    <property type="entry name" value="Chemotaxis_MeTrfase_CheR"/>
</dbReference>
<evidence type="ECO:0000256" key="3">
    <source>
        <dbReference type="ARBA" id="ARBA00022679"/>
    </source>
</evidence>
<feature type="binding site" evidence="6">
    <location>
        <position position="71"/>
    </location>
    <ligand>
        <name>S-adenosyl-L-methionine</name>
        <dbReference type="ChEBI" id="CHEBI:59789"/>
    </ligand>
</feature>
<evidence type="ECO:0000313" key="9">
    <source>
        <dbReference type="EMBL" id="MCV6824483.1"/>
    </source>
</evidence>
<dbReference type="InterPro" id="IPR000780">
    <property type="entry name" value="CheR_MeTrfase"/>
</dbReference>
<evidence type="ECO:0000313" key="10">
    <source>
        <dbReference type="Proteomes" id="UP001208041"/>
    </source>
</evidence>
<organism evidence="9 10">
    <name type="scientific">Halocynthiibacter halioticoli</name>
    <dbReference type="NCBI Taxonomy" id="2986804"/>
    <lineage>
        <taxon>Bacteria</taxon>
        <taxon>Pseudomonadati</taxon>
        <taxon>Pseudomonadota</taxon>
        <taxon>Alphaproteobacteria</taxon>
        <taxon>Rhodobacterales</taxon>
        <taxon>Paracoccaceae</taxon>
        <taxon>Halocynthiibacter</taxon>
    </lineage>
</organism>
<keyword evidence="2 5" id="KW-0489">Methyltransferase</keyword>
<dbReference type="Proteomes" id="UP001208041">
    <property type="component" value="Unassembled WGS sequence"/>
</dbReference>
<dbReference type="InterPro" id="IPR022642">
    <property type="entry name" value="CheR_C"/>
</dbReference>
<comment type="function">
    <text evidence="5">Methylation of the membrane-bound methyl-accepting chemotaxis proteins (MCP) to form gamma-glutamyl methyl ester residues in MCP.</text>
</comment>
<evidence type="ECO:0000256" key="6">
    <source>
        <dbReference type="PIRSR" id="PIRSR000410-1"/>
    </source>
</evidence>
<dbReference type="RefSeq" id="WP_263953345.1">
    <property type="nucleotide sequence ID" value="NZ_JAOYFC010000002.1"/>
</dbReference>
<comment type="caution">
    <text evidence="9">The sequence shown here is derived from an EMBL/GenBank/DDBJ whole genome shotgun (WGS) entry which is preliminary data.</text>
</comment>
<accession>A0AAE3J0Y1</accession>
<dbReference type="EC" id="2.1.1.80" evidence="5"/>
<name>A0AAE3J0Y1_9RHOB</name>
<feature type="binding site" evidence="6">
    <location>
        <begin position="199"/>
        <end position="200"/>
    </location>
    <ligand>
        <name>S-adenosyl-L-methionine</name>
        <dbReference type="ChEBI" id="CHEBI:59789"/>
    </ligand>
</feature>
<feature type="binding site" evidence="6">
    <location>
        <position position="115"/>
    </location>
    <ligand>
        <name>S-adenosyl-L-methionine</name>
        <dbReference type="ChEBI" id="CHEBI:59789"/>
    </ligand>
</feature>
<dbReference type="EMBL" id="JAOYFC010000002">
    <property type="protein sequence ID" value="MCV6824483.1"/>
    <property type="molecule type" value="Genomic_DNA"/>
</dbReference>
<dbReference type="PROSITE" id="PS50123">
    <property type="entry name" value="CHER"/>
    <property type="match status" value="1"/>
</dbReference>
<feature type="region of interest" description="Disordered" evidence="7">
    <location>
        <begin position="271"/>
        <end position="290"/>
    </location>
</feature>
<dbReference type="Pfam" id="PF03705">
    <property type="entry name" value="CheR_N"/>
    <property type="match status" value="1"/>
</dbReference>
<dbReference type="GO" id="GO:0008983">
    <property type="term" value="F:protein-glutamate O-methyltransferase activity"/>
    <property type="evidence" value="ECO:0007669"/>
    <property type="project" value="UniProtKB-EC"/>
</dbReference>
<comment type="catalytic activity">
    <reaction evidence="1 5">
        <text>L-glutamyl-[protein] + S-adenosyl-L-methionine = [protein]-L-glutamate 5-O-methyl ester + S-adenosyl-L-homocysteine</text>
        <dbReference type="Rhea" id="RHEA:24452"/>
        <dbReference type="Rhea" id="RHEA-COMP:10208"/>
        <dbReference type="Rhea" id="RHEA-COMP:10311"/>
        <dbReference type="ChEBI" id="CHEBI:29973"/>
        <dbReference type="ChEBI" id="CHEBI:57856"/>
        <dbReference type="ChEBI" id="CHEBI:59789"/>
        <dbReference type="ChEBI" id="CHEBI:82795"/>
        <dbReference type="EC" id="2.1.1.80"/>
    </reaction>
</comment>
<dbReference type="PRINTS" id="PR00996">
    <property type="entry name" value="CHERMTFRASE"/>
</dbReference>
<dbReference type="InterPro" id="IPR029063">
    <property type="entry name" value="SAM-dependent_MTases_sf"/>
</dbReference>
<evidence type="ECO:0000256" key="4">
    <source>
        <dbReference type="ARBA" id="ARBA00022691"/>
    </source>
</evidence>
<reference evidence="9" key="1">
    <citation type="submission" date="2022-10" db="EMBL/GenBank/DDBJ databases">
        <authorList>
            <person name="Yue Y."/>
        </authorList>
    </citation>
    <scope>NUCLEOTIDE SEQUENCE</scope>
    <source>
        <strain evidence="9">Z654</strain>
    </source>
</reference>
<evidence type="ECO:0000256" key="1">
    <source>
        <dbReference type="ARBA" id="ARBA00001541"/>
    </source>
</evidence>
<gene>
    <name evidence="9" type="ORF">OH136_07920</name>
</gene>
<dbReference type="InterPro" id="IPR022641">
    <property type="entry name" value="CheR_N"/>
</dbReference>
<proteinExistence type="predicted"/>
<dbReference type="PIRSF" id="PIRSF000410">
    <property type="entry name" value="CheR"/>
    <property type="match status" value="1"/>
</dbReference>
<keyword evidence="10" id="KW-1185">Reference proteome</keyword>
<feature type="domain" description="CheR-type methyltransferase" evidence="8">
    <location>
        <begin position="1"/>
        <end position="273"/>
    </location>
</feature>
<keyword evidence="3 5" id="KW-0808">Transferase</keyword>
<evidence type="ECO:0000256" key="2">
    <source>
        <dbReference type="ARBA" id="ARBA00022603"/>
    </source>
</evidence>